<dbReference type="RefSeq" id="WP_242330355.1">
    <property type="nucleotide sequence ID" value="NZ_CP071872.1"/>
</dbReference>
<reference evidence="1 2" key="1">
    <citation type="submission" date="2021-03" db="EMBL/GenBank/DDBJ databases">
        <title>Complete genome of Streptomyces formicae strain 1H-GS9 (DSM 100524).</title>
        <authorList>
            <person name="Atanasov K.E."/>
            <person name="Altabella T."/>
            <person name="Ferrer A."/>
        </authorList>
    </citation>
    <scope>NUCLEOTIDE SEQUENCE [LARGE SCALE GENOMIC DNA]</scope>
    <source>
        <strain evidence="1 2">1H-GS9</strain>
    </source>
</reference>
<protein>
    <recommendedName>
        <fullName evidence="3">Transcriptional regulator</fullName>
    </recommendedName>
</protein>
<dbReference type="Proteomes" id="UP000828924">
    <property type="component" value="Chromosome"/>
</dbReference>
<proteinExistence type="predicted"/>
<evidence type="ECO:0000313" key="1">
    <source>
        <dbReference type="EMBL" id="UNM11778.1"/>
    </source>
</evidence>
<dbReference type="InterPro" id="IPR011990">
    <property type="entry name" value="TPR-like_helical_dom_sf"/>
</dbReference>
<name>A0ABY3WGS2_9ACTN</name>
<dbReference type="EMBL" id="CP071872">
    <property type="protein sequence ID" value="UNM11778.1"/>
    <property type="molecule type" value="Genomic_DNA"/>
</dbReference>
<keyword evidence="2" id="KW-1185">Reference proteome</keyword>
<gene>
    <name evidence="1" type="ORF">J4032_09670</name>
</gene>
<accession>A0ABY3WGS2</accession>
<organism evidence="1 2">
    <name type="scientific">Streptomyces formicae</name>
    <dbReference type="NCBI Taxonomy" id="1616117"/>
    <lineage>
        <taxon>Bacteria</taxon>
        <taxon>Bacillati</taxon>
        <taxon>Actinomycetota</taxon>
        <taxon>Actinomycetes</taxon>
        <taxon>Kitasatosporales</taxon>
        <taxon>Streptomycetaceae</taxon>
        <taxon>Streptomyces</taxon>
    </lineage>
</organism>
<evidence type="ECO:0008006" key="3">
    <source>
        <dbReference type="Google" id="ProtNLM"/>
    </source>
</evidence>
<sequence>MNTQRAPNQALKSLLTEAGWTQEALARSVNLTGREIGLDLKYDRTAVAHWLAGVRPRPHITVLLAEVFTRRLRRPVTPFLLGLAPGPAHDETATRDEGTAAEALSELSTAEVDPRRRKDLAQEPYRMPRIGAFDPLAPLSRTEYGTSQVDDSSRQRVGTSHVLALRTAVDSFAVLIDSIGGSHGRTALAALLADAVSTWLHARSTAAIHAQLLTSAARLTLLLARMHLDTQAQGLAQRYLTTSLRLALEADDRSTGAIALRVMSAQAHGLGHHREALDLAQSAARAASAAPAHVHAFALAQLAVAQAAGKDRNHALASLRRAERLAEPTGSPPGPFSSYAPSALAYQQAEALGQLGDHRAAVSALTTSANHRPPNEVRARALTRAQLAQNHLHLGHLDASCDAWQLFLDDYPHLGSGKADHALRTLRRQLAPHRRYPPAEVVLTRAYALSSRSVDRV</sequence>
<evidence type="ECO:0000313" key="2">
    <source>
        <dbReference type="Proteomes" id="UP000828924"/>
    </source>
</evidence>
<dbReference type="Gene3D" id="1.25.40.10">
    <property type="entry name" value="Tetratricopeptide repeat domain"/>
    <property type="match status" value="1"/>
</dbReference>
<dbReference type="SUPFAM" id="SSF48452">
    <property type="entry name" value="TPR-like"/>
    <property type="match status" value="1"/>
</dbReference>